<feature type="region of interest" description="Disordered" evidence="1">
    <location>
        <begin position="228"/>
        <end position="250"/>
    </location>
</feature>
<evidence type="ECO:0000256" key="1">
    <source>
        <dbReference type="SAM" id="MobiDB-lite"/>
    </source>
</evidence>
<dbReference type="Proteomes" id="UP000559027">
    <property type="component" value="Unassembled WGS sequence"/>
</dbReference>
<feature type="compositionally biased region" description="Basic and acidic residues" evidence="1">
    <location>
        <begin position="299"/>
        <end position="318"/>
    </location>
</feature>
<dbReference type="AlphaFoldDB" id="A0A8H5D4D8"/>
<proteinExistence type="predicted"/>
<feature type="compositionally biased region" description="Polar residues" evidence="1">
    <location>
        <begin position="235"/>
        <end position="250"/>
    </location>
</feature>
<keyword evidence="4" id="KW-1185">Reference proteome</keyword>
<gene>
    <name evidence="3" type="ORF">D9756_007769</name>
</gene>
<sequence length="349" mass="37276">MVGTRNISFDDTDTALVYSPGGFWNRGTWNASSTGQSGTLSTSNVLFDANITFTFPQAAVGFYYYGIRRARGASYGICVDCDQNALSFETIDAVNITDDGKNPPVVLYSVHFDSPGAHRIILRNQPDTRFPNNNSQITVDRFEIEVIDPNAPSLVTITASGSPNPTSSSTSTSSSPSANSSSNPNIGAIVGGVIGGLAAILLALSLWYCRWRSKRSVHRDTIGTEGFDPTPAVLPSQSLANPSSTMSEIPTTSTMNAANAKGRHIRGVIQSTHHGSGPSFGSSNWTMPTTSSGLQRAETAQRREIDAGAVNDIDHDTLPPEYDQVFRRASQSTSSSRPVRVPNLANTKP</sequence>
<feature type="compositionally biased region" description="Polar residues" evidence="1">
    <location>
        <begin position="273"/>
        <end position="294"/>
    </location>
</feature>
<keyword evidence="2" id="KW-0472">Membrane</keyword>
<keyword evidence="2" id="KW-0812">Transmembrane</keyword>
<evidence type="ECO:0000256" key="2">
    <source>
        <dbReference type="SAM" id="Phobius"/>
    </source>
</evidence>
<dbReference type="OrthoDB" id="3359616at2759"/>
<comment type="caution">
    <text evidence="3">The sequence shown here is derived from an EMBL/GenBank/DDBJ whole genome shotgun (WGS) entry which is preliminary data.</text>
</comment>
<name>A0A8H5D4D8_9AGAR</name>
<feature type="region of interest" description="Disordered" evidence="1">
    <location>
        <begin position="273"/>
        <end position="349"/>
    </location>
</feature>
<organism evidence="3 4">
    <name type="scientific">Leucocoprinus leucothites</name>
    <dbReference type="NCBI Taxonomy" id="201217"/>
    <lineage>
        <taxon>Eukaryota</taxon>
        <taxon>Fungi</taxon>
        <taxon>Dikarya</taxon>
        <taxon>Basidiomycota</taxon>
        <taxon>Agaricomycotina</taxon>
        <taxon>Agaricomycetes</taxon>
        <taxon>Agaricomycetidae</taxon>
        <taxon>Agaricales</taxon>
        <taxon>Agaricineae</taxon>
        <taxon>Agaricaceae</taxon>
        <taxon>Leucocoprinus</taxon>
    </lineage>
</organism>
<evidence type="ECO:0000313" key="4">
    <source>
        <dbReference type="Proteomes" id="UP000559027"/>
    </source>
</evidence>
<evidence type="ECO:0000313" key="3">
    <source>
        <dbReference type="EMBL" id="KAF5353432.1"/>
    </source>
</evidence>
<feature type="compositionally biased region" description="Low complexity" evidence="1">
    <location>
        <begin position="158"/>
        <end position="182"/>
    </location>
</feature>
<feature type="transmembrane region" description="Helical" evidence="2">
    <location>
        <begin position="186"/>
        <end position="209"/>
    </location>
</feature>
<keyword evidence="2" id="KW-1133">Transmembrane helix</keyword>
<accession>A0A8H5D4D8</accession>
<protein>
    <submittedName>
        <fullName evidence="3">Uncharacterized protein</fullName>
    </submittedName>
</protein>
<reference evidence="3 4" key="1">
    <citation type="journal article" date="2020" name="ISME J.">
        <title>Uncovering the hidden diversity of litter-decomposition mechanisms in mushroom-forming fungi.</title>
        <authorList>
            <person name="Floudas D."/>
            <person name="Bentzer J."/>
            <person name="Ahren D."/>
            <person name="Johansson T."/>
            <person name="Persson P."/>
            <person name="Tunlid A."/>
        </authorList>
    </citation>
    <scope>NUCLEOTIDE SEQUENCE [LARGE SCALE GENOMIC DNA]</scope>
    <source>
        <strain evidence="3 4">CBS 146.42</strain>
    </source>
</reference>
<feature type="region of interest" description="Disordered" evidence="1">
    <location>
        <begin position="155"/>
        <end position="182"/>
    </location>
</feature>
<dbReference type="EMBL" id="JAACJO010000010">
    <property type="protein sequence ID" value="KAF5353432.1"/>
    <property type="molecule type" value="Genomic_DNA"/>
</dbReference>